<keyword evidence="3" id="KW-1185">Reference proteome</keyword>
<accession>A0A3N5BIZ0</accession>
<evidence type="ECO:0000313" key="2">
    <source>
        <dbReference type="EMBL" id="RPF49658.1"/>
    </source>
</evidence>
<dbReference type="Pfam" id="PF13185">
    <property type="entry name" value="GAF_2"/>
    <property type="match status" value="2"/>
</dbReference>
<dbReference type="Gene3D" id="3.30.450.40">
    <property type="match status" value="4"/>
</dbReference>
<dbReference type="InterPro" id="IPR052020">
    <property type="entry name" value="Cyclic_di-GMP/3'3'-cGAMP_PDE"/>
</dbReference>
<feature type="domain" description="HD-GYP" evidence="1">
    <location>
        <begin position="676"/>
        <end position="867"/>
    </location>
</feature>
<organism evidence="2 3">
    <name type="scientific">Thermodesulfitimonas autotrophica</name>
    <dbReference type="NCBI Taxonomy" id="1894989"/>
    <lineage>
        <taxon>Bacteria</taxon>
        <taxon>Bacillati</taxon>
        <taxon>Bacillota</taxon>
        <taxon>Clostridia</taxon>
        <taxon>Thermoanaerobacterales</taxon>
        <taxon>Thermoanaerobacteraceae</taxon>
        <taxon>Thermodesulfitimonas</taxon>
    </lineage>
</organism>
<dbReference type="SUPFAM" id="SSF109604">
    <property type="entry name" value="HD-domain/PDEase-like"/>
    <property type="match status" value="1"/>
</dbReference>
<name>A0A3N5BIZ0_9THEO</name>
<comment type="caution">
    <text evidence="2">The sequence shown here is derived from an EMBL/GenBank/DDBJ whole genome shotgun (WGS) entry which is preliminary data.</text>
</comment>
<reference evidence="2 3" key="1">
    <citation type="submission" date="2018-11" db="EMBL/GenBank/DDBJ databases">
        <title>Genomic Encyclopedia of Type Strains, Phase IV (KMG-IV): sequencing the most valuable type-strain genomes for metagenomic binning, comparative biology and taxonomic classification.</title>
        <authorList>
            <person name="Goeker M."/>
        </authorList>
    </citation>
    <scope>NUCLEOTIDE SEQUENCE [LARGE SCALE GENOMIC DNA]</scope>
    <source>
        <strain evidence="2 3">DSM 102936</strain>
    </source>
</reference>
<dbReference type="SMART" id="SM00471">
    <property type="entry name" value="HDc"/>
    <property type="match status" value="1"/>
</dbReference>
<dbReference type="CDD" id="cd00077">
    <property type="entry name" value="HDc"/>
    <property type="match status" value="1"/>
</dbReference>
<dbReference type="SUPFAM" id="SSF55781">
    <property type="entry name" value="GAF domain-like"/>
    <property type="match status" value="4"/>
</dbReference>
<proteinExistence type="predicted"/>
<dbReference type="InterPro" id="IPR029016">
    <property type="entry name" value="GAF-like_dom_sf"/>
</dbReference>
<dbReference type="RefSeq" id="WP_281277410.1">
    <property type="nucleotide sequence ID" value="NZ_RKRE01000001.1"/>
</dbReference>
<dbReference type="EMBL" id="RKRE01000001">
    <property type="protein sequence ID" value="RPF49658.1"/>
    <property type="molecule type" value="Genomic_DNA"/>
</dbReference>
<dbReference type="SMART" id="SM00065">
    <property type="entry name" value="GAF"/>
    <property type="match status" value="3"/>
</dbReference>
<sequence length="867" mass="96022">MENGLDRVLRALGLEMGTIWLHPHRVTRGLPPEAVEIGEIAAGADLRIPQVQAVSDWQKVKETHPGLVPLAGVMATLGIRASIAVSLEREGRAGGLAVHAPRPRAWTGTEIALVETAAYLLVVTIETLRAGEERRRLSRALKVLGRCNEAVMRATDETALMQEICRLVVEEGGYRLAWVGFAEEDPANTVRPVAQTGFEEGYLETVTITCDDSEHGRGPTGTAIRTGQPAVVRNILTDSAYAPWREEATRRGYASSIALPLIAGERTIGALNIYAAEPDAFAPDEVELLCRLADNLAFGIQSLRARTALRESETKYRALDVTERKQMEEKIRCQAARAEALLSVASRLNAQLDLDRVLKVVCEEARAALRVPMAIVLLHDDRRDVLELAAGAGLPSEFAERLKPLPRSLFGAYVREENPVVIITDLRTIPDQQVANLCADYNLRTGIGARLQRNGRLIGVLALITAGEVRHFTAGELALLQGLADHASQAITNARLFAETQRRLKLVQALRSIDLAIAGSLDLRVTFSVVLDEITSQLGIDAAAILRFNPHTLMLEYVAWRGFRTETIKRLRLRLGEGYAGQVALERRTIHIPSLPEAKRDPVQAQLLVDEGFVAYYGVPLIAKGQIQGVLEVCHRSPADHDGEWLQFLETLAGQAAIAIENVALLDQVQHSHLELVMAYDATIEGWARALELRDRETEGHSQRVTEMTLRLARALGMKEEELVHVRRGALLHDIGKLGVPDSILLKPGPLSPEEWEIMRQHPRYAYEMLSPIAYLRPAIDIPYCHHEKWDGTGYPRGLKGEQIPLAARIFAVVDVWDALGSDRPYRPAWPPEKVRAFIKEEAGRHFDPQVVEVFLKILEEKITKCE</sequence>
<dbReference type="Proteomes" id="UP000282654">
    <property type="component" value="Unassembled WGS sequence"/>
</dbReference>
<dbReference type="PANTHER" id="PTHR45228">
    <property type="entry name" value="CYCLIC DI-GMP PHOSPHODIESTERASE TM_0186-RELATED"/>
    <property type="match status" value="1"/>
</dbReference>
<dbReference type="InterPro" id="IPR037522">
    <property type="entry name" value="HD_GYP_dom"/>
</dbReference>
<dbReference type="InterPro" id="IPR003607">
    <property type="entry name" value="HD/PDEase_dom"/>
</dbReference>
<dbReference type="PANTHER" id="PTHR45228:SF1">
    <property type="entry name" value="CYCLIC DI-GMP PHOSPHODIESTERASE TM_0186"/>
    <property type="match status" value="1"/>
</dbReference>
<evidence type="ECO:0000313" key="3">
    <source>
        <dbReference type="Proteomes" id="UP000282654"/>
    </source>
</evidence>
<dbReference type="Gene3D" id="1.10.3210.10">
    <property type="entry name" value="Hypothetical protein af1432"/>
    <property type="match status" value="1"/>
</dbReference>
<dbReference type="Pfam" id="PF01590">
    <property type="entry name" value="GAF"/>
    <property type="match status" value="2"/>
</dbReference>
<evidence type="ECO:0000259" key="1">
    <source>
        <dbReference type="PROSITE" id="PS51832"/>
    </source>
</evidence>
<gene>
    <name evidence="2" type="ORF">EDD75_0478</name>
</gene>
<dbReference type="AlphaFoldDB" id="A0A3N5BIZ0"/>
<protein>
    <submittedName>
        <fullName evidence="2">GAF domain-containing protein</fullName>
    </submittedName>
</protein>
<dbReference type="PROSITE" id="PS51832">
    <property type="entry name" value="HD_GYP"/>
    <property type="match status" value="1"/>
</dbReference>
<dbReference type="InterPro" id="IPR003018">
    <property type="entry name" value="GAF"/>
</dbReference>
<dbReference type="Pfam" id="PF13487">
    <property type="entry name" value="HD_5"/>
    <property type="match status" value="1"/>
</dbReference>